<proteinExistence type="predicted"/>
<dbReference type="STRING" id="7244.B4LRH6"/>
<protein>
    <submittedName>
        <fullName evidence="4">Uncharacterized protein, isoform A</fullName>
    </submittedName>
</protein>
<evidence type="ECO:0000256" key="2">
    <source>
        <dbReference type="SAM" id="MobiDB-lite"/>
    </source>
</evidence>
<name>B4LRH6_DROVI</name>
<dbReference type="HOGENOM" id="CLU_812036_0_0_1"/>
<organism evidence="4 5">
    <name type="scientific">Drosophila virilis</name>
    <name type="common">Fruit fly</name>
    <dbReference type="NCBI Taxonomy" id="7244"/>
    <lineage>
        <taxon>Eukaryota</taxon>
        <taxon>Metazoa</taxon>
        <taxon>Ecdysozoa</taxon>
        <taxon>Arthropoda</taxon>
        <taxon>Hexapoda</taxon>
        <taxon>Insecta</taxon>
        <taxon>Pterygota</taxon>
        <taxon>Neoptera</taxon>
        <taxon>Endopterygota</taxon>
        <taxon>Diptera</taxon>
        <taxon>Brachycera</taxon>
        <taxon>Muscomorpha</taxon>
        <taxon>Ephydroidea</taxon>
        <taxon>Drosophilidae</taxon>
        <taxon>Drosophila</taxon>
    </lineage>
</organism>
<dbReference type="Proteomes" id="UP000008792">
    <property type="component" value="Unassembled WGS sequence"/>
</dbReference>
<dbReference type="InterPro" id="IPR025259">
    <property type="entry name" value="CCDC34/181"/>
</dbReference>
<dbReference type="PANTHER" id="PTHR23247:SF2">
    <property type="entry name" value="COILED-COIL DOMAIN-CONTAINING PROTEIN 34"/>
    <property type="match status" value="1"/>
</dbReference>
<feature type="compositionally biased region" description="Polar residues" evidence="2">
    <location>
        <begin position="116"/>
        <end position="125"/>
    </location>
</feature>
<feature type="domain" description="Coiled-coil" evidence="3">
    <location>
        <begin position="178"/>
        <end position="353"/>
    </location>
</feature>
<evidence type="ECO:0000256" key="1">
    <source>
        <dbReference type="SAM" id="Coils"/>
    </source>
</evidence>
<keyword evidence="5" id="KW-1185">Reference proteome</keyword>
<dbReference type="PANTHER" id="PTHR23247">
    <property type="entry name" value="NY-REN-41 ANTIGEN L15 -RELATED"/>
    <property type="match status" value="1"/>
</dbReference>
<dbReference type="InParanoid" id="B4LRH6"/>
<evidence type="ECO:0000259" key="3">
    <source>
        <dbReference type="Pfam" id="PF13904"/>
    </source>
</evidence>
<feature type="coiled-coil region" evidence="1">
    <location>
        <begin position="282"/>
        <end position="309"/>
    </location>
</feature>
<reference evidence="4 5" key="1">
    <citation type="journal article" date="2007" name="Nature">
        <title>Evolution of genes and genomes on the Drosophila phylogeny.</title>
        <authorList>
            <consortium name="Drosophila 12 Genomes Consortium"/>
            <person name="Clark A.G."/>
            <person name="Eisen M.B."/>
            <person name="Smith D.R."/>
            <person name="Bergman C.M."/>
            <person name="Oliver B."/>
            <person name="Markow T.A."/>
            <person name="Kaufman T.C."/>
            <person name="Kellis M."/>
            <person name="Gelbart W."/>
            <person name="Iyer V.N."/>
            <person name="Pollard D.A."/>
            <person name="Sackton T.B."/>
            <person name="Larracuente A.M."/>
            <person name="Singh N.D."/>
            <person name="Abad J.P."/>
            <person name="Abt D.N."/>
            <person name="Adryan B."/>
            <person name="Aguade M."/>
            <person name="Akashi H."/>
            <person name="Anderson W.W."/>
            <person name="Aquadro C.F."/>
            <person name="Ardell D.H."/>
            <person name="Arguello R."/>
            <person name="Artieri C.G."/>
            <person name="Barbash D.A."/>
            <person name="Barker D."/>
            <person name="Barsanti P."/>
            <person name="Batterham P."/>
            <person name="Batzoglou S."/>
            <person name="Begun D."/>
            <person name="Bhutkar A."/>
            <person name="Blanco E."/>
            <person name="Bosak S.A."/>
            <person name="Bradley R.K."/>
            <person name="Brand A.D."/>
            <person name="Brent M.R."/>
            <person name="Brooks A.N."/>
            <person name="Brown R.H."/>
            <person name="Butlin R.K."/>
            <person name="Caggese C."/>
            <person name="Calvi B.R."/>
            <person name="Bernardo de Carvalho A."/>
            <person name="Caspi A."/>
            <person name="Castrezana S."/>
            <person name="Celniker S.E."/>
            <person name="Chang J.L."/>
            <person name="Chapple C."/>
            <person name="Chatterji S."/>
            <person name="Chinwalla A."/>
            <person name="Civetta A."/>
            <person name="Clifton S.W."/>
            <person name="Comeron J.M."/>
            <person name="Costello J.C."/>
            <person name="Coyne J.A."/>
            <person name="Daub J."/>
            <person name="David R.G."/>
            <person name="Delcher A.L."/>
            <person name="Delehaunty K."/>
            <person name="Do C.B."/>
            <person name="Ebling H."/>
            <person name="Edwards K."/>
            <person name="Eickbush T."/>
            <person name="Evans J.D."/>
            <person name="Filipski A."/>
            <person name="Findeiss S."/>
            <person name="Freyhult E."/>
            <person name="Fulton L."/>
            <person name="Fulton R."/>
            <person name="Garcia A.C."/>
            <person name="Gardiner A."/>
            <person name="Garfield D.A."/>
            <person name="Garvin B.E."/>
            <person name="Gibson G."/>
            <person name="Gilbert D."/>
            <person name="Gnerre S."/>
            <person name="Godfrey J."/>
            <person name="Good R."/>
            <person name="Gotea V."/>
            <person name="Gravely B."/>
            <person name="Greenberg A.J."/>
            <person name="Griffiths-Jones S."/>
            <person name="Gross S."/>
            <person name="Guigo R."/>
            <person name="Gustafson E.A."/>
            <person name="Haerty W."/>
            <person name="Hahn M.W."/>
            <person name="Halligan D.L."/>
            <person name="Halpern A.L."/>
            <person name="Halter G.M."/>
            <person name="Han M.V."/>
            <person name="Heger A."/>
            <person name="Hillier L."/>
            <person name="Hinrichs A.S."/>
            <person name="Holmes I."/>
            <person name="Hoskins R.A."/>
            <person name="Hubisz M.J."/>
            <person name="Hultmark D."/>
            <person name="Huntley M.A."/>
            <person name="Jaffe D.B."/>
            <person name="Jagadeeshan S."/>
            <person name="Jeck W.R."/>
            <person name="Johnson J."/>
            <person name="Jones C.D."/>
            <person name="Jordan W.C."/>
            <person name="Karpen G.H."/>
            <person name="Kataoka E."/>
            <person name="Keightley P.D."/>
            <person name="Kheradpour P."/>
            <person name="Kirkness E.F."/>
            <person name="Koerich L.B."/>
            <person name="Kristiansen K."/>
            <person name="Kudrna D."/>
            <person name="Kulathinal R.J."/>
            <person name="Kumar S."/>
            <person name="Kwok R."/>
            <person name="Lander E."/>
            <person name="Langley C.H."/>
            <person name="Lapoint R."/>
            <person name="Lazzaro B.P."/>
            <person name="Lee S.J."/>
            <person name="Levesque L."/>
            <person name="Li R."/>
            <person name="Lin C.F."/>
            <person name="Lin M.F."/>
            <person name="Lindblad-Toh K."/>
            <person name="Llopart A."/>
            <person name="Long M."/>
            <person name="Low L."/>
            <person name="Lozovsky E."/>
            <person name="Lu J."/>
            <person name="Luo M."/>
            <person name="Machado C.A."/>
            <person name="Makalowski W."/>
            <person name="Marzo M."/>
            <person name="Matsuda M."/>
            <person name="Matzkin L."/>
            <person name="McAllister B."/>
            <person name="McBride C.S."/>
            <person name="McKernan B."/>
            <person name="McKernan K."/>
            <person name="Mendez-Lago M."/>
            <person name="Minx P."/>
            <person name="Mollenhauer M.U."/>
            <person name="Montooth K."/>
            <person name="Mount S.M."/>
            <person name="Mu X."/>
            <person name="Myers E."/>
            <person name="Negre B."/>
            <person name="Newfeld S."/>
            <person name="Nielsen R."/>
            <person name="Noor M.A."/>
            <person name="O'Grady P."/>
            <person name="Pachter L."/>
            <person name="Papaceit M."/>
            <person name="Parisi M.J."/>
            <person name="Parisi M."/>
            <person name="Parts L."/>
            <person name="Pedersen J.S."/>
            <person name="Pesole G."/>
            <person name="Phillippy A.M."/>
            <person name="Ponting C.P."/>
            <person name="Pop M."/>
            <person name="Porcelli D."/>
            <person name="Powell J.R."/>
            <person name="Prohaska S."/>
            <person name="Pruitt K."/>
            <person name="Puig M."/>
            <person name="Quesneville H."/>
            <person name="Ram K.R."/>
            <person name="Rand D."/>
            <person name="Rasmussen M.D."/>
            <person name="Reed L.K."/>
            <person name="Reenan R."/>
            <person name="Reily A."/>
            <person name="Remington K.A."/>
            <person name="Rieger T.T."/>
            <person name="Ritchie M.G."/>
            <person name="Robin C."/>
            <person name="Rogers Y.H."/>
            <person name="Rohde C."/>
            <person name="Rozas J."/>
            <person name="Rubenfield M.J."/>
            <person name="Ruiz A."/>
            <person name="Russo S."/>
            <person name="Salzberg S.L."/>
            <person name="Sanchez-Gracia A."/>
            <person name="Saranga D.J."/>
            <person name="Sato H."/>
            <person name="Schaeffer S.W."/>
            <person name="Schatz M.C."/>
            <person name="Schlenke T."/>
            <person name="Schwartz R."/>
            <person name="Segarra C."/>
            <person name="Singh R.S."/>
            <person name="Sirot L."/>
            <person name="Sirota M."/>
            <person name="Sisneros N.B."/>
            <person name="Smith C.D."/>
            <person name="Smith T.F."/>
            <person name="Spieth J."/>
            <person name="Stage D.E."/>
            <person name="Stark A."/>
            <person name="Stephan W."/>
            <person name="Strausberg R.L."/>
            <person name="Strempel S."/>
            <person name="Sturgill D."/>
            <person name="Sutton G."/>
            <person name="Sutton G.G."/>
            <person name="Tao W."/>
            <person name="Teichmann S."/>
            <person name="Tobari Y.N."/>
            <person name="Tomimura Y."/>
            <person name="Tsolas J.M."/>
            <person name="Valente V.L."/>
            <person name="Venter E."/>
            <person name="Venter J.C."/>
            <person name="Vicario S."/>
            <person name="Vieira F.G."/>
            <person name="Vilella A.J."/>
            <person name="Villasante A."/>
            <person name="Walenz B."/>
            <person name="Wang J."/>
            <person name="Wasserman M."/>
            <person name="Watts T."/>
            <person name="Wilson D."/>
            <person name="Wilson R.K."/>
            <person name="Wing R.A."/>
            <person name="Wolfner M.F."/>
            <person name="Wong A."/>
            <person name="Wong G.K."/>
            <person name="Wu C.I."/>
            <person name="Wu G."/>
            <person name="Yamamoto D."/>
            <person name="Yang H.P."/>
            <person name="Yang S.P."/>
            <person name="Yorke J.A."/>
            <person name="Yoshida K."/>
            <person name="Zdobnov E."/>
            <person name="Zhang P."/>
            <person name="Zhang Y."/>
            <person name="Zimin A.V."/>
            <person name="Baldwin J."/>
            <person name="Abdouelleil A."/>
            <person name="Abdulkadir J."/>
            <person name="Abebe A."/>
            <person name="Abera B."/>
            <person name="Abreu J."/>
            <person name="Acer S.C."/>
            <person name="Aftuck L."/>
            <person name="Alexander A."/>
            <person name="An P."/>
            <person name="Anderson E."/>
            <person name="Anderson S."/>
            <person name="Arachi H."/>
            <person name="Azer M."/>
            <person name="Bachantsang P."/>
            <person name="Barry A."/>
            <person name="Bayul T."/>
            <person name="Berlin A."/>
            <person name="Bessette D."/>
            <person name="Bloom T."/>
            <person name="Blye J."/>
            <person name="Boguslavskiy L."/>
            <person name="Bonnet C."/>
            <person name="Boukhgalter B."/>
            <person name="Bourzgui I."/>
            <person name="Brown A."/>
            <person name="Cahill P."/>
            <person name="Channer S."/>
            <person name="Cheshatsang Y."/>
            <person name="Chuda L."/>
            <person name="Citroen M."/>
            <person name="Collymore A."/>
            <person name="Cooke P."/>
            <person name="Costello M."/>
            <person name="D'Aco K."/>
            <person name="Daza R."/>
            <person name="De Haan G."/>
            <person name="DeGray S."/>
            <person name="DeMaso C."/>
            <person name="Dhargay N."/>
            <person name="Dooley K."/>
            <person name="Dooley E."/>
            <person name="Doricent M."/>
            <person name="Dorje P."/>
            <person name="Dorjee K."/>
            <person name="Dupes A."/>
            <person name="Elong R."/>
            <person name="Falk J."/>
            <person name="Farina A."/>
            <person name="Faro S."/>
            <person name="Ferguson D."/>
            <person name="Fisher S."/>
            <person name="Foley C.D."/>
            <person name="Franke A."/>
            <person name="Friedrich D."/>
            <person name="Gadbois L."/>
            <person name="Gearin G."/>
            <person name="Gearin C.R."/>
            <person name="Giannoukos G."/>
            <person name="Goode T."/>
            <person name="Graham J."/>
            <person name="Grandbois E."/>
            <person name="Grewal S."/>
            <person name="Gyaltsen K."/>
            <person name="Hafez N."/>
            <person name="Hagos B."/>
            <person name="Hall J."/>
            <person name="Henson C."/>
            <person name="Hollinger A."/>
            <person name="Honan T."/>
            <person name="Huard M.D."/>
            <person name="Hughes L."/>
            <person name="Hurhula B."/>
            <person name="Husby M.E."/>
            <person name="Kamat A."/>
            <person name="Kanga B."/>
            <person name="Kashin S."/>
            <person name="Khazanovich D."/>
            <person name="Kisner P."/>
            <person name="Lance K."/>
            <person name="Lara M."/>
            <person name="Lee W."/>
            <person name="Lennon N."/>
            <person name="Letendre F."/>
            <person name="LeVine R."/>
            <person name="Lipovsky A."/>
            <person name="Liu X."/>
            <person name="Liu J."/>
            <person name="Liu S."/>
            <person name="Lokyitsang T."/>
            <person name="Lokyitsang Y."/>
            <person name="Lubonja R."/>
            <person name="Lui A."/>
            <person name="MacDonald P."/>
            <person name="Magnisalis V."/>
            <person name="Maru K."/>
            <person name="Matthews C."/>
            <person name="McCusker W."/>
            <person name="McDonough S."/>
            <person name="Mehta T."/>
            <person name="Meldrim J."/>
            <person name="Meneus L."/>
            <person name="Mihai O."/>
            <person name="Mihalev A."/>
            <person name="Mihova T."/>
            <person name="Mittelman R."/>
            <person name="Mlenga V."/>
            <person name="Montmayeur A."/>
            <person name="Mulrain L."/>
            <person name="Navidi A."/>
            <person name="Naylor J."/>
            <person name="Negash T."/>
            <person name="Nguyen T."/>
            <person name="Nguyen N."/>
            <person name="Nicol R."/>
            <person name="Norbu C."/>
            <person name="Norbu N."/>
            <person name="Novod N."/>
            <person name="O'Neill B."/>
            <person name="Osman S."/>
            <person name="Markiewicz E."/>
            <person name="Oyono O.L."/>
            <person name="Patti C."/>
            <person name="Phunkhang P."/>
            <person name="Pierre F."/>
            <person name="Priest M."/>
            <person name="Raghuraman S."/>
            <person name="Rege F."/>
            <person name="Reyes R."/>
            <person name="Rise C."/>
            <person name="Rogov P."/>
            <person name="Ross K."/>
            <person name="Ryan E."/>
            <person name="Settipalli S."/>
            <person name="Shea T."/>
            <person name="Sherpa N."/>
            <person name="Shi L."/>
            <person name="Shih D."/>
            <person name="Sparrow T."/>
            <person name="Spaulding J."/>
            <person name="Stalker J."/>
            <person name="Stange-Thomann N."/>
            <person name="Stavropoulos S."/>
            <person name="Stone C."/>
            <person name="Strader C."/>
            <person name="Tesfaye S."/>
            <person name="Thomson T."/>
            <person name="Thoulutsang Y."/>
            <person name="Thoulutsang D."/>
            <person name="Topham K."/>
            <person name="Topping I."/>
            <person name="Tsamla T."/>
            <person name="Vassiliev H."/>
            <person name="Vo A."/>
            <person name="Wangchuk T."/>
            <person name="Wangdi T."/>
            <person name="Weiand M."/>
            <person name="Wilkinson J."/>
            <person name="Wilson A."/>
            <person name="Yadav S."/>
            <person name="Young G."/>
            <person name="Yu Q."/>
            <person name="Zembek L."/>
            <person name="Zhong D."/>
            <person name="Zimmer A."/>
            <person name="Zwirko Z."/>
            <person name="Jaffe D.B."/>
            <person name="Alvarez P."/>
            <person name="Brockman W."/>
            <person name="Butler J."/>
            <person name="Chin C."/>
            <person name="Gnerre S."/>
            <person name="Grabherr M."/>
            <person name="Kleber M."/>
            <person name="Mauceli E."/>
            <person name="MacCallum I."/>
        </authorList>
    </citation>
    <scope>NUCLEOTIDE SEQUENCE [LARGE SCALE GENOMIC DNA]</scope>
    <source>
        <strain evidence="5">Tucson 15010-1051.87</strain>
    </source>
</reference>
<sequence>MKVMPDSYTYHNNNNNNTRTAMAFSGHMNSDGEIVLSDEIYTGRTRICSISTPSEPSEQSEHSEHSEQSGLDTLEYMDSRRWEPSNLEGTSNLLYKDQGESSSSSSSTPLSLPPANGSTYTHSKADTNSLYSYTNVYGSLKQMEKPSNRVPSLGLSSKSSMLDYMRELDGLKLDRQPQVAYETWYASKQRLRQQELQRQKEEREHEIEKHELRKQLAKLSYDQWLRDKARQAAQRRMENHMQRAALQAAASSVANRAKASNKPVRNVPQAEISQVVQSWWLKKQEQQQRQRQEQQHHLLKKAREEQRRKQLAEKAWQNWMSNVYGKPKPVPMNQGMDSLRGTVSEIYLNPAPWQSIKKPPNEL</sequence>
<gene>
    <name evidence="4" type="primary">Dvir\GJ12367</name>
    <name evidence="4" type="ORF">Dvir_GJ12367</name>
</gene>
<evidence type="ECO:0000313" key="5">
    <source>
        <dbReference type="Proteomes" id="UP000008792"/>
    </source>
</evidence>
<dbReference type="KEGG" id="dvi:6627943"/>
<dbReference type="InterPro" id="IPR045323">
    <property type="entry name" value="CCDC34"/>
</dbReference>
<feature type="region of interest" description="Disordered" evidence="2">
    <location>
        <begin position="49"/>
        <end position="73"/>
    </location>
</feature>
<evidence type="ECO:0000313" key="4">
    <source>
        <dbReference type="EMBL" id="EDW63571.2"/>
    </source>
</evidence>
<dbReference type="Pfam" id="PF13904">
    <property type="entry name" value="CCDC34"/>
    <property type="match status" value="1"/>
</dbReference>
<dbReference type="OrthoDB" id="6591885at2759"/>
<feature type="region of interest" description="Disordered" evidence="2">
    <location>
        <begin position="85"/>
        <end position="125"/>
    </location>
</feature>
<dbReference type="EMBL" id="CH940649">
    <property type="protein sequence ID" value="EDW63571.2"/>
    <property type="molecule type" value="Genomic_DNA"/>
</dbReference>
<dbReference type="AlphaFoldDB" id="B4LRH6"/>
<accession>B4LRH6</accession>
<feature type="compositionally biased region" description="Low complexity" evidence="2">
    <location>
        <begin position="101"/>
        <end position="114"/>
    </location>
</feature>
<feature type="coiled-coil region" evidence="1">
    <location>
        <begin position="186"/>
        <end position="218"/>
    </location>
</feature>
<keyword evidence="1" id="KW-0175">Coiled coil</keyword>